<accession>A0ABS9BJI3</accession>
<protein>
    <submittedName>
        <fullName evidence="1">DUF5691 domain-containing protein</fullName>
    </submittedName>
</protein>
<dbReference type="Pfam" id="PF18944">
    <property type="entry name" value="DUF5691"/>
    <property type="match status" value="1"/>
</dbReference>
<sequence>MNSWNQLLQNALIGTEKKPPEPASLTSDEDLSPVLQAISANPSLDAEEQLLQASALLFNYRQAGQTALEVTEIESSIAEPETLPYCTAASKDTLRELFEYQALGLFYYWIQLCAAKARIAPPEMVPLLLQLAAKNQELRDPIRVITGKRGEWLAQLNPDWQESTTLSLEDSWQQGSTNQRVAALRQQRVENPESSRVWLTESWSKEAAAVKQQLLEAFDTALSHADLPFLESCQKDKSQKVQQQVLELLRQIPESALVKAYEQVVRPSLVIRKEKTLLGLSSKFSWEVKSPVEIDPDWRKQGLATVSNTKEFTDDEFILFQLLQWVPPTLLNEVSGLGTIEIVQSMQKEKLKHWLPAIAAAAKRFRNQDWILTLAEQADLFLPDLLEALPPAKQDAYAKTWFTGKEEFFLPVFVNRETEWPVPLARQIMNFTAANPYQYTKSFYQQLMHLLPLEAASWLDQFEEIQPLFDLKKRIQQSFNA</sequence>
<reference evidence="1 2" key="1">
    <citation type="submission" date="2022-01" db="EMBL/GenBank/DDBJ databases">
        <title>Flavihumibacter sp. nov., isolated from sediment of a river.</title>
        <authorList>
            <person name="Liu H."/>
        </authorList>
    </citation>
    <scope>NUCLEOTIDE SEQUENCE [LARGE SCALE GENOMIC DNA]</scope>
    <source>
        <strain evidence="1 2">RY-1</strain>
    </source>
</reference>
<evidence type="ECO:0000313" key="1">
    <source>
        <dbReference type="EMBL" id="MCF1715369.1"/>
    </source>
</evidence>
<dbReference type="InterPro" id="IPR043746">
    <property type="entry name" value="DUF5691"/>
</dbReference>
<dbReference type="EMBL" id="JAKEVY010000003">
    <property type="protein sequence ID" value="MCF1715369.1"/>
    <property type="molecule type" value="Genomic_DNA"/>
</dbReference>
<keyword evidence="2" id="KW-1185">Reference proteome</keyword>
<evidence type="ECO:0000313" key="2">
    <source>
        <dbReference type="Proteomes" id="UP001200145"/>
    </source>
</evidence>
<comment type="caution">
    <text evidence="1">The sequence shown here is derived from an EMBL/GenBank/DDBJ whole genome shotgun (WGS) entry which is preliminary data.</text>
</comment>
<name>A0ABS9BJI3_9BACT</name>
<proteinExistence type="predicted"/>
<dbReference type="Proteomes" id="UP001200145">
    <property type="component" value="Unassembled WGS sequence"/>
</dbReference>
<dbReference type="RefSeq" id="WP_234866322.1">
    <property type="nucleotide sequence ID" value="NZ_JAKEVY010000003.1"/>
</dbReference>
<gene>
    <name evidence="1" type="ORF">L0U88_12095</name>
</gene>
<organism evidence="1 2">
    <name type="scientific">Flavihumibacter fluminis</name>
    <dbReference type="NCBI Taxonomy" id="2909236"/>
    <lineage>
        <taxon>Bacteria</taxon>
        <taxon>Pseudomonadati</taxon>
        <taxon>Bacteroidota</taxon>
        <taxon>Chitinophagia</taxon>
        <taxon>Chitinophagales</taxon>
        <taxon>Chitinophagaceae</taxon>
        <taxon>Flavihumibacter</taxon>
    </lineage>
</organism>